<name>A0A2G4SGC9_RHIZD</name>
<dbReference type="RefSeq" id="XP_023461528.1">
    <property type="nucleotide sequence ID" value="XM_023609750.1"/>
</dbReference>
<accession>A0A2G4SGC9</accession>
<feature type="region of interest" description="Disordered" evidence="1">
    <location>
        <begin position="1"/>
        <end position="64"/>
    </location>
</feature>
<dbReference type="EMBL" id="KZ303871">
    <property type="protein sequence ID" value="PHZ07820.1"/>
    <property type="molecule type" value="Genomic_DNA"/>
</dbReference>
<dbReference type="Proteomes" id="UP000242254">
    <property type="component" value="Unassembled WGS sequence"/>
</dbReference>
<keyword evidence="3" id="KW-1185">Reference proteome</keyword>
<organism evidence="2 3">
    <name type="scientific">Rhizopus microsporus ATCC 52813</name>
    <dbReference type="NCBI Taxonomy" id="1340429"/>
    <lineage>
        <taxon>Eukaryota</taxon>
        <taxon>Fungi</taxon>
        <taxon>Fungi incertae sedis</taxon>
        <taxon>Mucoromycota</taxon>
        <taxon>Mucoromycotina</taxon>
        <taxon>Mucoromycetes</taxon>
        <taxon>Mucorales</taxon>
        <taxon>Mucorineae</taxon>
        <taxon>Rhizopodaceae</taxon>
        <taxon>Rhizopus</taxon>
    </lineage>
</organism>
<evidence type="ECO:0000256" key="1">
    <source>
        <dbReference type="SAM" id="MobiDB-lite"/>
    </source>
</evidence>
<feature type="compositionally biased region" description="Polar residues" evidence="1">
    <location>
        <begin position="28"/>
        <end position="41"/>
    </location>
</feature>
<dbReference type="GeneID" id="35440740"/>
<reference evidence="2 3" key="1">
    <citation type="journal article" date="2016" name="Proc. Natl. Acad. Sci. U.S.A.">
        <title>Lipid metabolic changes in an early divergent fungus govern the establishment of a mutualistic symbiosis with endobacteria.</title>
        <authorList>
            <person name="Lastovetsky O.A."/>
            <person name="Gaspar M.L."/>
            <person name="Mondo S.J."/>
            <person name="LaButti K.M."/>
            <person name="Sandor L."/>
            <person name="Grigoriev I.V."/>
            <person name="Henry S.A."/>
            <person name="Pawlowska T.E."/>
        </authorList>
    </citation>
    <scope>NUCLEOTIDE SEQUENCE [LARGE SCALE GENOMIC DNA]</scope>
    <source>
        <strain evidence="2 3">ATCC 52813</strain>
    </source>
</reference>
<gene>
    <name evidence="2" type="ORF">RHIMIDRAFT_242322</name>
</gene>
<evidence type="ECO:0000313" key="2">
    <source>
        <dbReference type="EMBL" id="PHZ07820.1"/>
    </source>
</evidence>
<feature type="compositionally biased region" description="Basic and acidic residues" evidence="1">
    <location>
        <begin position="49"/>
        <end position="64"/>
    </location>
</feature>
<feature type="compositionally biased region" description="Low complexity" evidence="1">
    <location>
        <begin position="1"/>
        <end position="10"/>
    </location>
</feature>
<dbReference type="AlphaFoldDB" id="A0A2G4SGC9"/>
<evidence type="ECO:0000313" key="3">
    <source>
        <dbReference type="Proteomes" id="UP000242254"/>
    </source>
</evidence>
<sequence length="64" mass="6853">MKRHSTSSSSERPSKGAKLNECAVAPTQEANYSSTVNQEGASSSSSKPELSKKVQQKIDKQNAL</sequence>
<proteinExistence type="predicted"/>
<protein>
    <submittedName>
        <fullName evidence="2">Uncharacterized protein</fullName>
    </submittedName>
</protein>